<reference evidence="2" key="1">
    <citation type="submission" date="2022-07" db="EMBL/GenBank/DDBJ databases">
        <title>Genome Sequence of Physisporinus lineatus.</title>
        <authorList>
            <person name="Buettner E."/>
        </authorList>
    </citation>
    <scope>NUCLEOTIDE SEQUENCE</scope>
    <source>
        <strain evidence="2">VT162</strain>
    </source>
</reference>
<feature type="compositionally biased region" description="Pro residues" evidence="1">
    <location>
        <begin position="1109"/>
        <end position="1118"/>
    </location>
</feature>
<feature type="region of interest" description="Disordered" evidence="1">
    <location>
        <begin position="296"/>
        <end position="625"/>
    </location>
</feature>
<feature type="compositionally biased region" description="Polar residues" evidence="1">
    <location>
        <begin position="1157"/>
        <end position="1166"/>
    </location>
</feature>
<feature type="region of interest" description="Disordered" evidence="1">
    <location>
        <begin position="647"/>
        <end position="789"/>
    </location>
</feature>
<feature type="compositionally biased region" description="Low complexity" evidence="1">
    <location>
        <begin position="612"/>
        <end position="623"/>
    </location>
</feature>
<feature type="compositionally biased region" description="Low complexity" evidence="1">
    <location>
        <begin position="472"/>
        <end position="505"/>
    </location>
</feature>
<feature type="compositionally biased region" description="Low complexity" evidence="1">
    <location>
        <begin position="128"/>
        <end position="152"/>
    </location>
</feature>
<feature type="compositionally biased region" description="Low complexity" evidence="1">
    <location>
        <begin position="94"/>
        <end position="103"/>
    </location>
</feature>
<feature type="compositionally biased region" description="Basic and acidic residues" evidence="1">
    <location>
        <begin position="7"/>
        <end position="20"/>
    </location>
</feature>
<evidence type="ECO:0000256" key="1">
    <source>
        <dbReference type="SAM" id="MobiDB-lite"/>
    </source>
</evidence>
<feature type="compositionally biased region" description="Low complexity" evidence="1">
    <location>
        <begin position="657"/>
        <end position="675"/>
    </location>
</feature>
<feature type="compositionally biased region" description="Low complexity" evidence="1">
    <location>
        <begin position="68"/>
        <end position="79"/>
    </location>
</feature>
<dbReference type="AlphaFoldDB" id="A0AAD5VE45"/>
<organism evidence="2 3">
    <name type="scientific">Meripilus lineatus</name>
    <dbReference type="NCBI Taxonomy" id="2056292"/>
    <lineage>
        <taxon>Eukaryota</taxon>
        <taxon>Fungi</taxon>
        <taxon>Dikarya</taxon>
        <taxon>Basidiomycota</taxon>
        <taxon>Agaricomycotina</taxon>
        <taxon>Agaricomycetes</taxon>
        <taxon>Polyporales</taxon>
        <taxon>Meripilaceae</taxon>
        <taxon>Meripilus</taxon>
    </lineage>
</organism>
<name>A0AAD5VE45_9APHY</name>
<feature type="compositionally biased region" description="Polar residues" evidence="1">
    <location>
        <begin position="166"/>
        <end position="184"/>
    </location>
</feature>
<feature type="compositionally biased region" description="Low complexity" evidence="1">
    <location>
        <begin position="317"/>
        <end position="331"/>
    </location>
</feature>
<accession>A0AAD5VE45</accession>
<feature type="compositionally biased region" description="Basic and acidic residues" evidence="1">
    <location>
        <begin position="801"/>
        <end position="810"/>
    </location>
</feature>
<feature type="compositionally biased region" description="Basic and acidic residues" evidence="1">
    <location>
        <begin position="548"/>
        <end position="557"/>
    </location>
</feature>
<proteinExistence type="predicted"/>
<feature type="region of interest" description="Disordered" evidence="1">
    <location>
        <begin position="1"/>
        <end position="152"/>
    </location>
</feature>
<evidence type="ECO:0000313" key="3">
    <source>
        <dbReference type="Proteomes" id="UP001212997"/>
    </source>
</evidence>
<evidence type="ECO:0000313" key="2">
    <source>
        <dbReference type="EMBL" id="KAJ3491640.1"/>
    </source>
</evidence>
<feature type="compositionally biased region" description="Basic residues" evidence="1">
    <location>
        <begin position="676"/>
        <end position="686"/>
    </location>
</feature>
<gene>
    <name evidence="2" type="ORF">NLI96_g547</name>
</gene>
<feature type="compositionally biased region" description="Low complexity" evidence="1">
    <location>
        <begin position="221"/>
        <end position="245"/>
    </location>
</feature>
<feature type="compositionally biased region" description="Polar residues" evidence="1">
    <location>
        <begin position="49"/>
        <end position="60"/>
    </location>
</feature>
<feature type="compositionally biased region" description="Low complexity" evidence="1">
    <location>
        <begin position="1141"/>
        <end position="1151"/>
    </location>
</feature>
<feature type="compositionally biased region" description="Basic and acidic residues" evidence="1">
    <location>
        <begin position="696"/>
        <end position="705"/>
    </location>
</feature>
<feature type="region of interest" description="Disordered" evidence="1">
    <location>
        <begin position="1140"/>
        <end position="1166"/>
    </location>
</feature>
<feature type="region of interest" description="Disordered" evidence="1">
    <location>
        <begin position="801"/>
        <end position="824"/>
    </location>
</feature>
<feature type="compositionally biased region" description="Basic and acidic residues" evidence="1">
    <location>
        <begin position="768"/>
        <end position="782"/>
    </location>
</feature>
<sequence>MSSHPSPRTELHLADSHLDSPSRSTATRKRSNTKHDVRSPPPRKHSLENLRTTKYSSSHKPPQRSHTTDSTLLHTTQQSSRRKGSSPDPPPIPSASSSHSAQPIFPIGPPVTPNRSTGKYGIMPTTLSPISSSPSFTSSSSPSSAHGISSSVPSTFSLLTTATESFSTEHSFSMSTPRQKNSGSLHEPSPLATTYHAHTQLKSSHTHSLSHTSSNFRMFPSSSRAGSSPTPISSSRKSSSTGTTSSDRESLPTTGGTGVGPLDFKRLLSKPAMPVHSGGASIISLPSDVELGISSSRLSPRMMGSRAGFASSQRMTSYDSPSTSPSSPSASNRQPYHHHHHHHANANNAKAAQPTPTGAASPVGARQRNLSAPNPTSSSHSKSRDHAVAYDGVLVVGEASGIKKKRGSSSQISSRDGAGAAVATDSPQSTHTGRGREKEKERSRNVLKRKSSSKSSPSTPTVATFKAAGALSESSSSHSTSRPTSSKPTVRSSSVREITTTTSGARGSGSAGEVVVADSVYSSRSLRRKDSPPPPGLTPAETVAHAYKQQEQRREELAEISGWNDLQRQKARPEMASIRSHAHNRSSDLAYLASGGEEDPEESSGPYYTVFGSSSGRVVAAGGPQDSTWDLSYDGLFGGVAAGIAGGEEQHKKKGSGSKSGTTTPSGSVSSGVKSLTRKVSGKFKKAAGMGIGKSSRGDSPHSRSEVVFVAGETDVPYDGRPSMHQESTTSLPIRGRASMDANARDMSGEASPGYAGSGKGVRSARAYRGEDERRQKPREEEVSSSGKLWKLMKRISTGGLREKYTREASEPPPVPALPKDFRKIPTSRTTFDIAKAPEKENAGESGVLLSRFMQSRTSLSGVRPSMASHKSTASRPSTGKCSGSHSGHRPSTTTRSSSPMSSDMASSRFFHKPLSNRSSTSSYGEELPPLPVSGSPTKTIAQHILSPSELYRVNKETEGLPTTPTPTAPPRKIRKSGRSRSVPANETEIVTPVDDPRPSLPHPPRRAATLGGSKNGGSAPPSPTNPTSGNSAEAMNNFKLPARVTLSMSEFGVKPQVANVNTDVAGATTTITTVVGDGVLAPPRPKRSSRRNPPPPELTTSPSSPLGPTSPPMPATPKTPMLPSLPSLHVDFFHSRRKSVSSASIRSPSSAKGLTGMSTPMSRSPLTFREMESPRHVWTEKEKADKWDDLLERSDKAGGTLHIGGEVGGGLMSDNLRYSIISDVSES</sequence>
<keyword evidence="3" id="KW-1185">Reference proteome</keyword>
<protein>
    <submittedName>
        <fullName evidence="2">Uncharacterized protein</fullName>
    </submittedName>
</protein>
<feature type="compositionally biased region" description="Polar residues" evidence="1">
    <location>
        <begin position="368"/>
        <end position="380"/>
    </location>
</feature>
<dbReference type="EMBL" id="JANAWD010000009">
    <property type="protein sequence ID" value="KAJ3491640.1"/>
    <property type="molecule type" value="Genomic_DNA"/>
</dbReference>
<feature type="compositionally biased region" description="Low complexity" evidence="1">
    <location>
        <begin position="1099"/>
        <end position="1108"/>
    </location>
</feature>
<comment type="caution">
    <text evidence="2">The sequence shown here is derived from an EMBL/GenBank/DDBJ whole genome shotgun (WGS) entry which is preliminary data.</text>
</comment>
<feature type="region of interest" description="Disordered" evidence="1">
    <location>
        <begin position="1076"/>
        <end position="1124"/>
    </location>
</feature>
<feature type="compositionally biased region" description="Basic residues" evidence="1">
    <location>
        <begin position="335"/>
        <end position="344"/>
    </location>
</feature>
<feature type="compositionally biased region" description="Low complexity" evidence="1">
    <location>
        <begin position="511"/>
        <end position="520"/>
    </location>
</feature>
<feature type="compositionally biased region" description="Low complexity" evidence="1">
    <location>
        <begin position="883"/>
        <end position="908"/>
    </location>
</feature>
<feature type="region of interest" description="Disordered" evidence="1">
    <location>
        <begin position="166"/>
        <end position="265"/>
    </location>
</feature>
<dbReference type="Proteomes" id="UP001212997">
    <property type="component" value="Unassembled WGS sequence"/>
</dbReference>
<feature type="compositionally biased region" description="Polar residues" evidence="1">
    <location>
        <begin position="869"/>
        <end position="882"/>
    </location>
</feature>
<feature type="region of interest" description="Disordered" evidence="1">
    <location>
        <begin position="857"/>
        <end position="1035"/>
    </location>
</feature>
<feature type="compositionally biased region" description="Basic and acidic residues" evidence="1">
    <location>
        <begin position="434"/>
        <end position="444"/>
    </location>
</feature>